<accession>A0AAD3DE40</accession>
<dbReference type="PANTHER" id="PTHR35580:SF1">
    <property type="entry name" value="PHYTASE-LIKE DOMAIN-CONTAINING PROTEIN"/>
    <property type="match status" value="1"/>
</dbReference>
<keyword evidence="3" id="KW-0732">Signal</keyword>
<feature type="transmembrane region" description="Helical" evidence="2">
    <location>
        <begin position="617"/>
        <end position="636"/>
    </location>
</feature>
<reference evidence="4 5" key="1">
    <citation type="journal article" date="2021" name="Sci. Rep.">
        <title>The genome of the diatom Chaetoceros tenuissimus carries an ancient integrated fragment of an extant virus.</title>
        <authorList>
            <person name="Hongo Y."/>
            <person name="Kimura K."/>
            <person name="Takaki Y."/>
            <person name="Yoshida Y."/>
            <person name="Baba S."/>
            <person name="Kobayashi G."/>
            <person name="Nagasaki K."/>
            <person name="Hano T."/>
            <person name="Tomaru Y."/>
        </authorList>
    </citation>
    <scope>NUCLEOTIDE SEQUENCE [LARGE SCALE GENOMIC DNA]</scope>
    <source>
        <strain evidence="4 5">NIES-3715</strain>
    </source>
</reference>
<proteinExistence type="predicted"/>
<feature type="compositionally biased region" description="Polar residues" evidence="1">
    <location>
        <begin position="683"/>
        <end position="706"/>
    </location>
</feature>
<keyword evidence="2" id="KW-1133">Transmembrane helix</keyword>
<protein>
    <submittedName>
        <fullName evidence="4">Uncharacterized protein</fullName>
    </submittedName>
</protein>
<keyword evidence="5" id="KW-1185">Reference proteome</keyword>
<gene>
    <name evidence="4" type="ORF">CTEN210_17776</name>
</gene>
<evidence type="ECO:0000256" key="3">
    <source>
        <dbReference type="SAM" id="SignalP"/>
    </source>
</evidence>
<evidence type="ECO:0000313" key="4">
    <source>
        <dbReference type="EMBL" id="GFH61300.1"/>
    </source>
</evidence>
<dbReference type="SUPFAM" id="SSF50969">
    <property type="entry name" value="YVTN repeat-like/Quinoprotein amine dehydrogenase"/>
    <property type="match status" value="1"/>
</dbReference>
<keyword evidence="2" id="KW-0812">Transmembrane</keyword>
<dbReference type="EMBL" id="BLLK01000074">
    <property type="protein sequence ID" value="GFH61300.1"/>
    <property type="molecule type" value="Genomic_DNA"/>
</dbReference>
<dbReference type="InterPro" id="IPR011044">
    <property type="entry name" value="Quino_amine_DH_bsu"/>
</dbReference>
<evidence type="ECO:0000256" key="1">
    <source>
        <dbReference type="SAM" id="MobiDB-lite"/>
    </source>
</evidence>
<sequence length="766" mass="83496">MNKLLCLLLWSCQTKVLLAAKDITIYGFQSGGFKSTANIKDTSNSYASSIHYDSAQKAAYIVGSTYWSYWSRAKHSESQIAELEELDEPDCFLAVLARPEQGQTMNLAYSRRFGKEDVEESCSALTFLPSKDGKTKIVAAGHTNSGGFLTSLRFLGTPLSTVYGFLLNLDLDISSNLFGINSVKGSLAGGALLNDHEVQYPIAIAANPAPLAGDEGSMYVVSLSSPFKDKNSLGTNLDKRPDTAAAGGMDEPEYGDHYSVFLKKVVTKSQAEMNFDQEEADLLGVENDEGGLKQTLRKEWTELLSPSITYDDIFTEHYLQISDLKYVSRKINSVRDDLLLLVGTTSGYGAAFGGENPDADYTEEAFNYKAGFITTFDTEGKMIKSTRIELEEEDVVFKGTCVDTSIDKPTSFYVVGETRGLVADDMEPHDLSKDPSGRHSRHGFIMKVNIDTLEREWTRQLGGTLGRDAISYGCAVSPGDDVVYMAGTIADGDKIKLKTEATASAGGDDIFVANYDSSNGKANFVKQVGSTENDWLARGNGIVCDDDGNAILLGNTRGSMMRFREKETLQTSGAEASDIFVMSVEKGTGAMKTTSEITGKDDDPFINDNSDLGGMDITAISVGAFVAFLTTIYMGYRIYQSSTADQRANNKTLKYLDNFHDPDYELHIRNSATGGIHAVYGSKRSTPMTTSQSRAPQSRAPRNTVDSDIAEVMKETRYMSTPKKTPPKAAFASKRQPSVKEDDLSFAESSLAGDDDSAMSYDNQIV</sequence>
<feature type="region of interest" description="Disordered" evidence="1">
    <location>
        <begin position="681"/>
        <end position="766"/>
    </location>
</feature>
<dbReference type="AlphaFoldDB" id="A0AAD3DE40"/>
<dbReference type="PANTHER" id="PTHR35580">
    <property type="entry name" value="CELL SURFACE GLYCOPROTEIN (S-LAYER PROTEIN)-LIKE PROTEIN"/>
    <property type="match status" value="1"/>
</dbReference>
<feature type="chain" id="PRO_5042079263" evidence="3">
    <location>
        <begin position="20"/>
        <end position="766"/>
    </location>
</feature>
<evidence type="ECO:0000256" key="2">
    <source>
        <dbReference type="SAM" id="Phobius"/>
    </source>
</evidence>
<feature type="signal peptide" evidence="3">
    <location>
        <begin position="1"/>
        <end position="19"/>
    </location>
</feature>
<organism evidence="4 5">
    <name type="scientific">Chaetoceros tenuissimus</name>
    <dbReference type="NCBI Taxonomy" id="426638"/>
    <lineage>
        <taxon>Eukaryota</taxon>
        <taxon>Sar</taxon>
        <taxon>Stramenopiles</taxon>
        <taxon>Ochrophyta</taxon>
        <taxon>Bacillariophyta</taxon>
        <taxon>Coscinodiscophyceae</taxon>
        <taxon>Chaetocerotophycidae</taxon>
        <taxon>Chaetocerotales</taxon>
        <taxon>Chaetocerotaceae</taxon>
        <taxon>Chaetoceros</taxon>
    </lineage>
</organism>
<name>A0AAD3DE40_9STRA</name>
<dbReference type="Proteomes" id="UP001054902">
    <property type="component" value="Unassembled WGS sequence"/>
</dbReference>
<keyword evidence="2" id="KW-0472">Membrane</keyword>
<comment type="caution">
    <text evidence="4">The sequence shown here is derived from an EMBL/GenBank/DDBJ whole genome shotgun (WGS) entry which is preliminary data.</text>
</comment>
<dbReference type="InterPro" id="IPR052918">
    <property type="entry name" value="Motility_Chemotaxis_Reg"/>
</dbReference>
<evidence type="ECO:0000313" key="5">
    <source>
        <dbReference type="Proteomes" id="UP001054902"/>
    </source>
</evidence>